<evidence type="ECO:0000313" key="4">
    <source>
        <dbReference type="EMBL" id="GAP14165.1"/>
    </source>
</evidence>
<dbReference type="Proteomes" id="UP000055060">
    <property type="component" value="Unassembled WGS sequence"/>
</dbReference>
<dbReference type="InterPro" id="IPR010982">
    <property type="entry name" value="Lambda_DNA-bd_dom_sf"/>
</dbReference>
<dbReference type="AlphaFoldDB" id="A0A0S7BK35"/>
<dbReference type="Pfam" id="PF13464">
    <property type="entry name" value="RodZ_C"/>
    <property type="match status" value="1"/>
</dbReference>
<sequence length="507" mass="54750">MPQTIGEQLKQAREDRGLSLEQAAQVTRVRIHYLKALEGDQRDQLPSAVQGRGFLRLYADYLGLPVQTLLDQWEGRTPVETIPEAVPLPVEEIPAADIHPLEPTTDEVEEEPVEPAAQTTGAEEEVEGQVEEEPAESEPAPDAGEIIQVSPHVERPDAPPTQNSDAILSEIGNTLRQRRESISLSISDVEHYTKLRQHYLRALEAGRIDDLPSAVQGRGMLSNYAEFLNLDVDVLLSRFADALQARRIELQPATQPRASRPIASRPLPTLGKQPISPDSHTPASRAKAPATRLESLARFITPDLMVIGSLIIVLVVFVIWAASRITSLSASDVEPTTRPLSEVLLETSEPSITATLAPTQTTPIPLGLTNPTAIMGTAVEEGTQLPNSNSPIQVNVVAIQRAWMKITIDGKVAFSGRVIPGNAYPYSGSEKIELLTGNAAGLQVVYNQDDLGILGSVGQVVDLIFLADSMITPTPAFTATPTPTQEATLTLQPTATLPTPTITPFVP</sequence>
<feature type="transmembrane region" description="Helical" evidence="2">
    <location>
        <begin position="304"/>
        <end position="322"/>
    </location>
</feature>
<dbReference type="PANTHER" id="PTHR34475">
    <property type="match status" value="1"/>
</dbReference>
<dbReference type="RefSeq" id="WP_075073452.1">
    <property type="nucleotide sequence ID" value="NZ_DF967972.1"/>
</dbReference>
<feature type="domain" description="HTH cro/C1-type" evidence="3">
    <location>
        <begin position="9"/>
        <end position="69"/>
    </location>
</feature>
<keyword evidence="2" id="KW-1133">Transmembrane helix</keyword>
<evidence type="ECO:0000256" key="2">
    <source>
        <dbReference type="SAM" id="Phobius"/>
    </source>
</evidence>
<keyword evidence="2" id="KW-0472">Membrane</keyword>
<proteinExistence type="predicted"/>
<feature type="compositionally biased region" description="Acidic residues" evidence="1">
    <location>
        <begin position="104"/>
        <end position="113"/>
    </location>
</feature>
<dbReference type="EMBL" id="DF967972">
    <property type="protein sequence ID" value="GAP14165.1"/>
    <property type="molecule type" value="Genomic_DNA"/>
</dbReference>
<organism evidence="4">
    <name type="scientific">Longilinea arvoryzae</name>
    <dbReference type="NCBI Taxonomy" id="360412"/>
    <lineage>
        <taxon>Bacteria</taxon>
        <taxon>Bacillati</taxon>
        <taxon>Chloroflexota</taxon>
        <taxon>Anaerolineae</taxon>
        <taxon>Anaerolineales</taxon>
        <taxon>Anaerolineaceae</taxon>
        <taxon>Longilinea</taxon>
    </lineage>
</organism>
<dbReference type="InterPro" id="IPR025194">
    <property type="entry name" value="RodZ-like_C"/>
</dbReference>
<evidence type="ECO:0000259" key="3">
    <source>
        <dbReference type="PROSITE" id="PS50943"/>
    </source>
</evidence>
<name>A0A0S7BK35_9CHLR</name>
<evidence type="ECO:0000256" key="1">
    <source>
        <dbReference type="SAM" id="MobiDB-lite"/>
    </source>
</evidence>
<dbReference type="InterPro" id="IPR050400">
    <property type="entry name" value="Bact_Cytoskel_RodZ"/>
</dbReference>
<dbReference type="Gene3D" id="1.10.260.40">
    <property type="entry name" value="lambda repressor-like DNA-binding domains"/>
    <property type="match status" value="2"/>
</dbReference>
<keyword evidence="2" id="KW-0812">Transmembrane</keyword>
<protein>
    <recommendedName>
        <fullName evidence="3">HTH cro/C1-type domain-containing protein</fullName>
    </recommendedName>
</protein>
<dbReference type="SUPFAM" id="SSF47413">
    <property type="entry name" value="lambda repressor-like DNA-binding domains"/>
    <property type="match status" value="2"/>
</dbReference>
<feature type="region of interest" description="Disordered" evidence="1">
    <location>
        <begin position="252"/>
        <end position="288"/>
    </location>
</feature>
<evidence type="ECO:0000313" key="5">
    <source>
        <dbReference type="Proteomes" id="UP000055060"/>
    </source>
</evidence>
<keyword evidence="5" id="KW-1185">Reference proteome</keyword>
<dbReference type="SMART" id="SM00530">
    <property type="entry name" value="HTH_XRE"/>
    <property type="match status" value="2"/>
</dbReference>
<dbReference type="STRING" id="360412.LARV_01931"/>
<feature type="region of interest" description="Disordered" evidence="1">
    <location>
        <begin position="103"/>
        <end position="142"/>
    </location>
</feature>
<feature type="compositionally biased region" description="Acidic residues" evidence="1">
    <location>
        <begin position="122"/>
        <end position="136"/>
    </location>
</feature>
<dbReference type="GO" id="GO:0003677">
    <property type="term" value="F:DNA binding"/>
    <property type="evidence" value="ECO:0007669"/>
    <property type="project" value="InterPro"/>
</dbReference>
<dbReference type="InterPro" id="IPR001387">
    <property type="entry name" value="Cro/C1-type_HTH"/>
</dbReference>
<gene>
    <name evidence="4" type="ORF">LARV_01931</name>
</gene>
<dbReference type="Pfam" id="PF13413">
    <property type="entry name" value="HTH_25"/>
    <property type="match status" value="2"/>
</dbReference>
<reference evidence="4" key="1">
    <citation type="submission" date="2015-07" db="EMBL/GenBank/DDBJ databases">
        <title>Draft Genome Sequences of Anaerolinea thermolimosa IMO-1, Bellilinea caldifistulae GOMI-1, Leptolinea tardivitalis YMTK-2, Levilinea saccharolytica KIBI-1,Longilinea arvoryzae KOME-1, Previously Described as Members of the Anaerolineaceae (Chloroflexi).</title>
        <authorList>
            <person name="Sekiguchi Y."/>
            <person name="Ohashi A."/>
            <person name="Matsuura N."/>
            <person name="Tourlousse M.D."/>
        </authorList>
    </citation>
    <scope>NUCLEOTIDE SEQUENCE [LARGE SCALE GENOMIC DNA]</scope>
    <source>
        <strain evidence="4">KOME-1</strain>
    </source>
</reference>
<dbReference type="CDD" id="cd00093">
    <property type="entry name" value="HTH_XRE"/>
    <property type="match status" value="2"/>
</dbReference>
<accession>A0A0S7BK35</accession>
<dbReference type="PROSITE" id="PS50943">
    <property type="entry name" value="HTH_CROC1"/>
    <property type="match status" value="1"/>
</dbReference>
<dbReference type="PANTHER" id="PTHR34475:SF1">
    <property type="entry name" value="CYTOSKELETON PROTEIN RODZ"/>
    <property type="match status" value="1"/>
</dbReference>